<evidence type="ECO:0000313" key="2">
    <source>
        <dbReference type="Proteomes" id="UP000051733"/>
    </source>
</evidence>
<keyword evidence="2" id="KW-1185">Reference proteome</keyword>
<proteinExistence type="predicted"/>
<reference evidence="1 2" key="1">
    <citation type="journal article" date="2015" name="Genome Announc.">
        <title>Expanding the biotechnology potential of lactobacilli through comparative genomics of 213 strains and associated genera.</title>
        <authorList>
            <person name="Sun Z."/>
            <person name="Harris H.M."/>
            <person name="McCann A."/>
            <person name="Guo C."/>
            <person name="Argimon S."/>
            <person name="Zhang W."/>
            <person name="Yang X."/>
            <person name="Jeffery I.B."/>
            <person name="Cooney J.C."/>
            <person name="Kagawa T.F."/>
            <person name="Liu W."/>
            <person name="Song Y."/>
            <person name="Salvetti E."/>
            <person name="Wrobel A."/>
            <person name="Rasinkangas P."/>
            <person name="Parkhill J."/>
            <person name="Rea M.C."/>
            <person name="O'Sullivan O."/>
            <person name="Ritari J."/>
            <person name="Douillard F.P."/>
            <person name="Paul Ross R."/>
            <person name="Yang R."/>
            <person name="Briner A.E."/>
            <person name="Felis G.E."/>
            <person name="de Vos W.M."/>
            <person name="Barrangou R."/>
            <person name="Klaenhammer T.R."/>
            <person name="Caufield P.W."/>
            <person name="Cui Y."/>
            <person name="Zhang H."/>
            <person name="O'Toole P.W."/>
        </authorList>
    </citation>
    <scope>NUCLEOTIDE SEQUENCE [LARGE SCALE GENOMIC DNA]</scope>
    <source>
        <strain evidence="1 2">DSM 20634</strain>
    </source>
</reference>
<dbReference type="Proteomes" id="UP000051733">
    <property type="component" value="Unassembled WGS sequence"/>
</dbReference>
<accession>A0A0R2A1T5</accession>
<dbReference type="EMBL" id="AYYY01000030">
    <property type="protein sequence ID" value="KRM61262.1"/>
    <property type="molecule type" value="Genomic_DNA"/>
</dbReference>
<sequence length="186" mass="21719">MSNKIIGFEGGTHMMSSSEDQCRFKLKKYRGILMGELLDLMNVHEEEESDHEIGEGQQCLFCKRYNQLRVDLDKVNQLLKNTKRPAVDREKVTQIKRHFYYVCTDQYNNSYVLRARNKGEASDLLRATQEGRTTDDLQHISRREAFQIIESFEGADAKRTLDYLQRDDYYLGVVSQHEAEATQVRA</sequence>
<name>A0A0R2A1T5_9LACO</name>
<gene>
    <name evidence="1" type="ORF">FC26_GL001946</name>
</gene>
<dbReference type="AlphaFoldDB" id="A0A0R2A1T5"/>
<evidence type="ECO:0000313" key="1">
    <source>
        <dbReference type="EMBL" id="KRM61262.1"/>
    </source>
</evidence>
<comment type="caution">
    <text evidence="1">The sequence shown here is derived from an EMBL/GenBank/DDBJ whole genome shotgun (WGS) entry which is preliminary data.</text>
</comment>
<protein>
    <submittedName>
        <fullName evidence="1">Uncharacterized protein</fullName>
    </submittedName>
</protein>
<dbReference type="PATRIC" id="fig|1423813.3.peg.1975"/>
<organism evidence="1 2">
    <name type="scientific">Paucilactobacillus vaccinostercus DSM 20634</name>
    <dbReference type="NCBI Taxonomy" id="1423813"/>
    <lineage>
        <taxon>Bacteria</taxon>
        <taxon>Bacillati</taxon>
        <taxon>Bacillota</taxon>
        <taxon>Bacilli</taxon>
        <taxon>Lactobacillales</taxon>
        <taxon>Lactobacillaceae</taxon>
        <taxon>Paucilactobacillus</taxon>
    </lineage>
</organism>